<evidence type="ECO:0000313" key="3">
    <source>
        <dbReference type="Proteomes" id="UP000780801"/>
    </source>
</evidence>
<keyword evidence="3" id="KW-1185">Reference proteome</keyword>
<dbReference type="Proteomes" id="UP000780801">
    <property type="component" value="Unassembled WGS sequence"/>
</dbReference>
<organism evidence="2 3">
    <name type="scientific">Lunasporangiospora selenospora</name>
    <dbReference type="NCBI Taxonomy" id="979761"/>
    <lineage>
        <taxon>Eukaryota</taxon>
        <taxon>Fungi</taxon>
        <taxon>Fungi incertae sedis</taxon>
        <taxon>Mucoromycota</taxon>
        <taxon>Mortierellomycotina</taxon>
        <taxon>Mortierellomycetes</taxon>
        <taxon>Mortierellales</taxon>
        <taxon>Mortierellaceae</taxon>
        <taxon>Lunasporangiospora</taxon>
    </lineage>
</organism>
<sequence length="282" mass="30297">TRNIPYRSFARPDHAVYRGQHRSLEDDDDDDIDEDDEDYIDEDEDHAGFRTAYHSAYNTAYNSANNSAYNSCDEGEDVSMDGVAIKEDATDHEMADVRSSSSTPAHPLLGYAPQGNRFHPSSHMGSRPYPGPSSRSSSLTDTSAVTTAASASSPSKASTATPLVAIKPRPALRPLLPSRPTSPQPFALSRNGSSEGIASKESASPSSLTSALTATQASSTAATATTTSTTTDGTSSSSAGKTRQSAYRINGLNILNRNSLDSRTALEMLRRRRENHNHVERR</sequence>
<feature type="region of interest" description="Disordered" evidence="1">
    <location>
        <begin position="17"/>
        <end position="47"/>
    </location>
</feature>
<feature type="compositionally biased region" description="Low complexity" evidence="1">
    <location>
        <begin position="199"/>
        <end position="242"/>
    </location>
</feature>
<feature type="region of interest" description="Disordered" evidence="1">
    <location>
        <begin position="92"/>
        <end position="247"/>
    </location>
</feature>
<feature type="compositionally biased region" description="Low complexity" evidence="1">
    <location>
        <begin position="168"/>
        <end position="185"/>
    </location>
</feature>
<protein>
    <submittedName>
        <fullName evidence="2">Uncharacterized protein</fullName>
    </submittedName>
</protein>
<dbReference type="OrthoDB" id="690068at2759"/>
<feature type="non-terminal residue" evidence="2">
    <location>
        <position position="1"/>
    </location>
</feature>
<comment type="caution">
    <text evidence="2">The sequence shown here is derived from an EMBL/GenBank/DDBJ whole genome shotgun (WGS) entry which is preliminary data.</text>
</comment>
<feature type="compositionally biased region" description="Low complexity" evidence="1">
    <location>
        <begin position="125"/>
        <end position="161"/>
    </location>
</feature>
<evidence type="ECO:0000313" key="2">
    <source>
        <dbReference type="EMBL" id="KAF9556316.1"/>
    </source>
</evidence>
<feature type="non-terminal residue" evidence="2">
    <location>
        <position position="282"/>
    </location>
</feature>
<proteinExistence type="predicted"/>
<dbReference type="EMBL" id="JAABOA010006663">
    <property type="protein sequence ID" value="KAF9556316.1"/>
    <property type="molecule type" value="Genomic_DNA"/>
</dbReference>
<accession>A0A9P6FJW1</accession>
<dbReference type="AlphaFoldDB" id="A0A9P6FJW1"/>
<gene>
    <name evidence="2" type="ORF">BGW38_009199</name>
</gene>
<feature type="compositionally biased region" description="Acidic residues" evidence="1">
    <location>
        <begin position="25"/>
        <end position="45"/>
    </location>
</feature>
<name>A0A9P6FJW1_9FUNG</name>
<reference evidence="2" key="1">
    <citation type="journal article" date="2020" name="Fungal Divers.">
        <title>Resolving the Mortierellaceae phylogeny through synthesis of multi-gene phylogenetics and phylogenomics.</title>
        <authorList>
            <person name="Vandepol N."/>
            <person name="Liber J."/>
            <person name="Desiro A."/>
            <person name="Na H."/>
            <person name="Kennedy M."/>
            <person name="Barry K."/>
            <person name="Grigoriev I.V."/>
            <person name="Miller A.N."/>
            <person name="O'Donnell K."/>
            <person name="Stajich J.E."/>
            <person name="Bonito G."/>
        </authorList>
    </citation>
    <scope>NUCLEOTIDE SEQUENCE</scope>
    <source>
        <strain evidence="2">KOD1015</strain>
    </source>
</reference>
<evidence type="ECO:0000256" key="1">
    <source>
        <dbReference type="SAM" id="MobiDB-lite"/>
    </source>
</evidence>